<dbReference type="EMBL" id="BNJQ01000006">
    <property type="protein sequence ID" value="GHP04028.1"/>
    <property type="molecule type" value="Genomic_DNA"/>
</dbReference>
<evidence type="ECO:0000313" key="2">
    <source>
        <dbReference type="Proteomes" id="UP000660262"/>
    </source>
</evidence>
<gene>
    <name evidence="1" type="ORF">PPROV_000278200</name>
</gene>
<comment type="caution">
    <text evidence="1">The sequence shown here is derived from an EMBL/GenBank/DDBJ whole genome shotgun (WGS) entry which is preliminary data.</text>
</comment>
<dbReference type="Proteomes" id="UP000660262">
    <property type="component" value="Unassembled WGS sequence"/>
</dbReference>
<evidence type="ECO:0000313" key="1">
    <source>
        <dbReference type="EMBL" id="GHP04028.1"/>
    </source>
</evidence>
<name>A0A830HBB0_9CHLO</name>
<proteinExistence type="predicted"/>
<protein>
    <submittedName>
        <fullName evidence="1">Uncharacterized protein</fullName>
    </submittedName>
</protein>
<reference evidence="1" key="1">
    <citation type="submission" date="2020-10" db="EMBL/GenBank/DDBJ databases">
        <title>Unveiling of a novel bifunctional photoreceptor, Dualchrome1, isolated from a cosmopolitan green alga.</title>
        <authorList>
            <person name="Suzuki S."/>
            <person name="Kawachi M."/>
        </authorList>
    </citation>
    <scope>NUCLEOTIDE SEQUENCE</scope>
    <source>
        <strain evidence="1">NIES 2893</strain>
    </source>
</reference>
<sequence length="151" mass="16226">MPPRLNALIHLSRAQVQRELNRLSHSVEGNDEAPQPIFTTSMNFETCLGGEGNVALYPNAAAEALIDMDDLPFEGDDFKYISSDHIAFVISLEDTVTGVIKLLCGLVAKAEGSDMHAPDDDMTPGATPEIMPCESTVAHIIDTPGTMIRSG</sequence>
<dbReference type="AlphaFoldDB" id="A0A830HBB0"/>
<keyword evidence="2" id="KW-1185">Reference proteome</keyword>
<accession>A0A830HBB0</accession>
<organism evidence="1 2">
    <name type="scientific">Pycnococcus provasolii</name>
    <dbReference type="NCBI Taxonomy" id="41880"/>
    <lineage>
        <taxon>Eukaryota</taxon>
        <taxon>Viridiplantae</taxon>
        <taxon>Chlorophyta</taxon>
        <taxon>Pseudoscourfieldiophyceae</taxon>
        <taxon>Pseudoscourfieldiales</taxon>
        <taxon>Pycnococcaceae</taxon>
        <taxon>Pycnococcus</taxon>
    </lineage>
</organism>